<evidence type="ECO:0000313" key="1">
    <source>
        <dbReference type="EMBL" id="TKW00979.1"/>
    </source>
</evidence>
<organism evidence="1 2">
    <name type="scientific">Setaria viridis</name>
    <name type="common">Green bristlegrass</name>
    <name type="synonym">Setaria italica subsp. viridis</name>
    <dbReference type="NCBI Taxonomy" id="4556"/>
    <lineage>
        <taxon>Eukaryota</taxon>
        <taxon>Viridiplantae</taxon>
        <taxon>Streptophyta</taxon>
        <taxon>Embryophyta</taxon>
        <taxon>Tracheophyta</taxon>
        <taxon>Spermatophyta</taxon>
        <taxon>Magnoliopsida</taxon>
        <taxon>Liliopsida</taxon>
        <taxon>Poales</taxon>
        <taxon>Poaceae</taxon>
        <taxon>PACMAD clade</taxon>
        <taxon>Panicoideae</taxon>
        <taxon>Panicodae</taxon>
        <taxon>Paniceae</taxon>
        <taxon>Cenchrinae</taxon>
        <taxon>Setaria</taxon>
    </lineage>
</organism>
<reference evidence="1" key="1">
    <citation type="submission" date="2019-03" db="EMBL/GenBank/DDBJ databases">
        <title>WGS assembly of Setaria viridis.</title>
        <authorList>
            <person name="Huang P."/>
            <person name="Jenkins J."/>
            <person name="Grimwood J."/>
            <person name="Barry K."/>
            <person name="Healey A."/>
            <person name="Mamidi S."/>
            <person name="Sreedasyam A."/>
            <person name="Shu S."/>
            <person name="Feldman M."/>
            <person name="Wu J."/>
            <person name="Yu Y."/>
            <person name="Chen C."/>
            <person name="Johnson J."/>
            <person name="Rokhsar D."/>
            <person name="Baxter I."/>
            <person name="Schmutz J."/>
            <person name="Brutnell T."/>
            <person name="Kellogg E."/>
        </authorList>
    </citation>
    <scope>NUCLEOTIDE SEQUENCE [LARGE SCALE GENOMIC DNA]</scope>
</reference>
<evidence type="ECO:0000313" key="2">
    <source>
        <dbReference type="Proteomes" id="UP000298652"/>
    </source>
</evidence>
<accession>A0A4U6TK73</accession>
<proteinExistence type="predicted"/>
<keyword evidence="2" id="KW-1185">Reference proteome</keyword>
<dbReference type="AlphaFoldDB" id="A0A4U6TK73"/>
<protein>
    <submittedName>
        <fullName evidence="1">Uncharacterized protein</fullName>
    </submittedName>
</protein>
<sequence length="215" mass="24739">MLLPPFQSMFQIIGCFDFSSFIDIIMHLDIYSIWMHNNIYELKKAKMTYNLEWREYKNLEAPRKGPGKSFAVLEHEYLPQLAAKVDIDLGVDTHRITQNINALKNNEITRCVNFENEHPEIVLPVNLDIDIVVHNDIDSNAIPIREGPEITQLPQGAGRETWSQIVQRNNKPHTQETVTMIGAMWNIRGLNKSGRLGCIDKNKLNFVGLQETKKI</sequence>
<dbReference type="Proteomes" id="UP000298652">
    <property type="component" value="Chromosome 8"/>
</dbReference>
<dbReference type="EMBL" id="CM016559">
    <property type="protein sequence ID" value="TKW00979.1"/>
    <property type="molecule type" value="Genomic_DNA"/>
</dbReference>
<dbReference type="Gramene" id="TKW00979">
    <property type="protein sequence ID" value="TKW00979"/>
    <property type="gene ID" value="SEVIR_8G148001v2"/>
</dbReference>
<gene>
    <name evidence="1" type="ORF">SEVIR_8G148001v2</name>
</gene>
<name>A0A4U6TK73_SETVI</name>